<protein>
    <submittedName>
        <fullName evidence="2">Acyloxyacyl hydrolase</fullName>
    </submittedName>
</protein>
<dbReference type="GO" id="GO:0016787">
    <property type="term" value="F:hydrolase activity"/>
    <property type="evidence" value="ECO:0007669"/>
    <property type="project" value="UniProtKB-KW"/>
</dbReference>
<dbReference type="RefSeq" id="WP_147923538.1">
    <property type="nucleotide sequence ID" value="NZ_VRTY01000101.1"/>
</dbReference>
<evidence type="ECO:0000313" key="3">
    <source>
        <dbReference type="Proteomes" id="UP000321926"/>
    </source>
</evidence>
<feature type="chain" id="PRO_5022701721" evidence="1">
    <location>
        <begin position="49"/>
        <end position="403"/>
    </location>
</feature>
<gene>
    <name evidence="2" type="ORF">FVR03_19960</name>
</gene>
<name>A0A5C8J5M3_9BACT</name>
<dbReference type="Pfam" id="PF09411">
    <property type="entry name" value="PagL"/>
    <property type="match status" value="1"/>
</dbReference>
<proteinExistence type="predicted"/>
<dbReference type="OrthoDB" id="627554at2"/>
<evidence type="ECO:0000313" key="2">
    <source>
        <dbReference type="EMBL" id="TXK31160.1"/>
    </source>
</evidence>
<keyword evidence="1" id="KW-0732">Signal</keyword>
<dbReference type="EMBL" id="VRTY01000101">
    <property type="protein sequence ID" value="TXK31160.1"/>
    <property type="molecule type" value="Genomic_DNA"/>
</dbReference>
<dbReference type="Proteomes" id="UP000321926">
    <property type="component" value="Unassembled WGS sequence"/>
</dbReference>
<keyword evidence="2" id="KW-0378">Hydrolase</keyword>
<accession>A0A5C8J5M3</accession>
<comment type="caution">
    <text evidence="2">The sequence shown here is derived from an EMBL/GenBank/DDBJ whole genome shotgun (WGS) entry which is preliminary data.</text>
</comment>
<evidence type="ECO:0000256" key="1">
    <source>
        <dbReference type="SAM" id="SignalP"/>
    </source>
</evidence>
<dbReference type="SUPFAM" id="SSF56925">
    <property type="entry name" value="OMPA-like"/>
    <property type="match status" value="1"/>
</dbReference>
<feature type="signal peptide" evidence="1">
    <location>
        <begin position="1"/>
        <end position="48"/>
    </location>
</feature>
<dbReference type="InterPro" id="IPR011250">
    <property type="entry name" value="OMP/PagP_B-barrel"/>
</dbReference>
<organism evidence="2 3">
    <name type="scientific">Pontibacter qinzhouensis</name>
    <dbReference type="NCBI Taxonomy" id="2603253"/>
    <lineage>
        <taxon>Bacteria</taxon>
        <taxon>Pseudomonadati</taxon>
        <taxon>Bacteroidota</taxon>
        <taxon>Cytophagia</taxon>
        <taxon>Cytophagales</taxon>
        <taxon>Hymenobacteraceae</taxon>
        <taxon>Pontibacter</taxon>
    </lineage>
</organism>
<reference evidence="2 3" key="1">
    <citation type="submission" date="2019-08" db="EMBL/GenBank/DDBJ databases">
        <authorList>
            <person name="Shi S."/>
        </authorList>
    </citation>
    <scope>NUCLEOTIDE SEQUENCE [LARGE SCALE GENOMIC DNA]</scope>
    <source>
        <strain evidence="2 3">GY10130</strain>
    </source>
</reference>
<keyword evidence="3" id="KW-1185">Reference proteome</keyword>
<sequence>MLIKNAASLLLLYLPTSFNSLLPHLRSSVKYGCSLLAACFFCLQQATAQTDTTASTQTRGRLPSLFSVGVGAQYGFIFAHSQDVQNTSGANPIGAELTLSWQRNDQDTWDLCNCFPRNGLLLSYYDFDNAILGKGVNAAYFLEPTYKLGQNSFFSFKGSAGLSYLSNPHDETANPANQSYSTSINAYLLLGLGAWFRVSEHWWLNPSVNYQHISNGGLSKPNKGINWPTAGIAVSYQPTTRPYYTHPRSTEKFWLGDSPRWDITLFGIARRGSDAEGNRKRFPMAGAAVQGAKQVGRISNLTLATEVYRDEELQNRLNFDELDGSPVKAGIMLGHEFILGKFLFSQRLGYYVFDQTPYFDRLYHRWGLQYRLNQKLGFGFNLLAHRQVAEFIDLRVTYSFQRK</sequence>
<dbReference type="AlphaFoldDB" id="A0A5C8J5M3"/>
<dbReference type="Gene3D" id="2.40.160.20">
    <property type="match status" value="1"/>
</dbReference>
<dbReference type="InterPro" id="IPR018550">
    <property type="entry name" value="Lipid-A_deacylase-rel"/>
</dbReference>